<evidence type="ECO:0000313" key="2">
    <source>
        <dbReference type="Proteomes" id="UP000615326"/>
    </source>
</evidence>
<gene>
    <name evidence="1" type="ORF">GOB84_11325</name>
</gene>
<accession>A0ABX0K9S6</accession>
<sequence length="200" mass="22373">MKDKPLVLAIEDFHTDGSLSISSSPLITYLFGAEATWSKAYNGKLDIGKSRVEKHVGSKEIPSGFFLQENAEYISAVLFVNSGTVAKFNRMGQLRGHATNKFHMFRYGTYYDWDPMAIRPKSFVYEVGDPTAPPEDWRQGTDLIRNPNALHPLPEDWIGAAVETTLGDNQIIPTFATVNEFFPYMSVTKLVSVDTPRSFG</sequence>
<protein>
    <submittedName>
        <fullName evidence="1">Uncharacterized protein</fullName>
    </submittedName>
</protein>
<reference evidence="1 2" key="1">
    <citation type="journal article" date="2020" name="Int. J. Syst. Evol. Microbiol.">
        <title>Novel acetic acid bacteria from cider fermentations: Acetobacter conturbans sp. nov. and Acetobacter fallax sp. nov.</title>
        <authorList>
            <person name="Sombolestani A.S."/>
            <person name="Cleenwerck I."/>
            <person name="Cnockaert M."/>
            <person name="Borremans W."/>
            <person name="Wieme A.D."/>
            <person name="De Vuyst L."/>
            <person name="Vandamme P."/>
        </authorList>
    </citation>
    <scope>NUCLEOTIDE SEQUENCE [LARGE SCALE GENOMIC DNA]</scope>
    <source>
        <strain evidence="1 2">LMG 1637</strain>
    </source>
</reference>
<dbReference type="EMBL" id="WOSW01000022">
    <property type="protein sequence ID" value="NHO33139.1"/>
    <property type="molecule type" value="Genomic_DNA"/>
</dbReference>
<evidence type="ECO:0000313" key="1">
    <source>
        <dbReference type="EMBL" id="NHO33139.1"/>
    </source>
</evidence>
<name>A0ABX0K9S6_9PROT</name>
<keyword evidence="2" id="KW-1185">Reference proteome</keyword>
<comment type="caution">
    <text evidence="1">The sequence shown here is derived from an EMBL/GenBank/DDBJ whole genome shotgun (WGS) entry which is preliminary data.</text>
</comment>
<proteinExistence type="predicted"/>
<dbReference type="RefSeq" id="WP_173577670.1">
    <property type="nucleotide sequence ID" value="NZ_WOSW01000022.1"/>
</dbReference>
<organism evidence="1 2">
    <name type="scientific">Acetobacter fallax</name>
    <dbReference type="NCBI Taxonomy" id="1737473"/>
    <lineage>
        <taxon>Bacteria</taxon>
        <taxon>Pseudomonadati</taxon>
        <taxon>Pseudomonadota</taxon>
        <taxon>Alphaproteobacteria</taxon>
        <taxon>Acetobacterales</taxon>
        <taxon>Acetobacteraceae</taxon>
        <taxon>Acetobacter</taxon>
    </lineage>
</organism>
<dbReference type="Proteomes" id="UP000615326">
    <property type="component" value="Unassembled WGS sequence"/>
</dbReference>